<dbReference type="RefSeq" id="WP_280763239.1">
    <property type="nucleotide sequence ID" value="NZ_JARXVC010000017.1"/>
</dbReference>
<dbReference type="EMBL" id="JARXVC010000017">
    <property type="protein sequence ID" value="MDH6283988.1"/>
    <property type="molecule type" value="Genomic_DNA"/>
</dbReference>
<feature type="region of interest" description="Disordered" evidence="1">
    <location>
        <begin position="1"/>
        <end position="61"/>
    </location>
</feature>
<organism evidence="2 3">
    <name type="scientific">Prescottella agglutinans</name>
    <dbReference type="NCBI Taxonomy" id="1644129"/>
    <lineage>
        <taxon>Bacteria</taxon>
        <taxon>Bacillati</taxon>
        <taxon>Actinomycetota</taxon>
        <taxon>Actinomycetes</taxon>
        <taxon>Mycobacteriales</taxon>
        <taxon>Nocardiaceae</taxon>
        <taxon>Prescottella</taxon>
    </lineage>
</organism>
<accession>A0ABT6MI33</accession>
<feature type="compositionally biased region" description="Basic and acidic residues" evidence="1">
    <location>
        <begin position="19"/>
        <end position="30"/>
    </location>
</feature>
<reference evidence="2 3" key="1">
    <citation type="submission" date="2023-04" db="EMBL/GenBank/DDBJ databases">
        <title>Forest soil microbial communities from Buena Vista Peninsula, Colon Province, Panama.</title>
        <authorList>
            <person name="Bouskill N."/>
        </authorList>
    </citation>
    <scope>NUCLEOTIDE SEQUENCE [LARGE SCALE GENOMIC DNA]</scope>
    <source>
        <strain evidence="2 3">CFH S0262</strain>
    </source>
</reference>
<gene>
    <name evidence="2" type="ORF">M2280_005239</name>
</gene>
<evidence type="ECO:0000313" key="2">
    <source>
        <dbReference type="EMBL" id="MDH6283988.1"/>
    </source>
</evidence>
<evidence type="ECO:0000313" key="3">
    <source>
        <dbReference type="Proteomes" id="UP001160334"/>
    </source>
</evidence>
<sequence length="61" mass="6794">MLNHARIRSTAPASSSGIRDPRRDPRRDDVPSGPTRTDQLHRALFSDYKPPSGRRGDAPQV</sequence>
<dbReference type="Proteomes" id="UP001160334">
    <property type="component" value="Unassembled WGS sequence"/>
</dbReference>
<proteinExistence type="predicted"/>
<evidence type="ECO:0000256" key="1">
    <source>
        <dbReference type="SAM" id="MobiDB-lite"/>
    </source>
</evidence>
<name>A0ABT6MI33_9NOCA</name>
<keyword evidence="3" id="KW-1185">Reference proteome</keyword>
<comment type="caution">
    <text evidence="2">The sequence shown here is derived from an EMBL/GenBank/DDBJ whole genome shotgun (WGS) entry which is preliminary data.</text>
</comment>
<protein>
    <submittedName>
        <fullName evidence="2">Uncharacterized protein</fullName>
    </submittedName>
</protein>